<keyword evidence="17" id="KW-1185">Reference proteome</keyword>
<evidence type="ECO:0000259" key="15">
    <source>
        <dbReference type="Pfam" id="PF08245"/>
    </source>
</evidence>
<evidence type="ECO:0000256" key="11">
    <source>
        <dbReference type="HAMAP-Rule" id="MF_00208"/>
    </source>
</evidence>
<dbReference type="NCBIfam" id="NF001126">
    <property type="entry name" value="PRK00139.1-4"/>
    <property type="match status" value="1"/>
</dbReference>
<dbReference type="PANTHER" id="PTHR23135:SF4">
    <property type="entry name" value="UDP-N-ACETYLMURAMOYL-L-ALANYL-D-GLUTAMATE--2,6-DIAMINOPIMELATE LIGASE MURE HOMOLOG, CHLOROPLASTIC"/>
    <property type="match status" value="1"/>
</dbReference>
<keyword evidence="4 11" id="KW-0132">Cell division</keyword>
<sequence>MTFDELIAFCDPISVQGNEPEKMGKLCLDSRKVNTGDIFIAIDGSQADGHSFVPQAVESGASVVIVEQEMSPAGSEAVLLVKNTRELLSPLAQRLAGNPAEKLTIIAITGTNGKTTVATLVWQMLRELEQDVALLGTISKRINDTTFESKLTTSDPVELASDMKRCLESGCKYLVMEVSSHALDQKRVDGIPFEVAAYTNLSLDHLDYHSTMEEYADAKKILFDGLSSGSWAVINADDKYARHMVKNTSAKVIDFSFKENGTVNAEILKTTPEQTLLDVEGIKFFTPLVGKFNAYNVVEALLIGTALGYDGKLLADVLPACRGAEGRLEKVTTKNSTQSLPMVFVDYAHTPDALENVASTLSELKKENQKLLILFGCGGDRDRSKRPEMAKISEKYGDRVIVTSDNPRSEDPQKIIQDIETGFSSTFSYRSIVSRKEAIHTAITESSSNTIVLIAGKGHETYQEINGIRNHFDDREEAREALNKLMRKLNSRGVN</sequence>
<evidence type="ECO:0000256" key="1">
    <source>
        <dbReference type="ARBA" id="ARBA00005898"/>
    </source>
</evidence>
<evidence type="ECO:0000259" key="13">
    <source>
        <dbReference type="Pfam" id="PF01225"/>
    </source>
</evidence>
<dbReference type="Pfam" id="PF02875">
    <property type="entry name" value="Mur_ligase_C"/>
    <property type="match status" value="1"/>
</dbReference>
<keyword evidence="10 11" id="KW-0961">Cell wall biogenesis/degradation</keyword>
<feature type="short sequence motif" description="Meso-diaminopimelate recognition motif" evidence="11">
    <location>
        <begin position="405"/>
        <end position="408"/>
    </location>
</feature>
<keyword evidence="9 11" id="KW-0131">Cell cycle</keyword>
<keyword evidence="6 11" id="KW-0067">ATP-binding</keyword>
<dbReference type="GO" id="GO:0051301">
    <property type="term" value="P:cell division"/>
    <property type="evidence" value="ECO:0007669"/>
    <property type="project" value="UniProtKB-KW"/>
</dbReference>
<feature type="binding site" evidence="11">
    <location>
        <position position="460"/>
    </location>
    <ligand>
        <name>meso-2,6-diaminopimelate</name>
        <dbReference type="ChEBI" id="CHEBI:57791"/>
    </ligand>
</feature>
<dbReference type="InterPro" id="IPR018109">
    <property type="entry name" value="Folylpolyglutamate_synth_CS"/>
</dbReference>
<accession>A0A2N0VLB4</accession>
<evidence type="ECO:0000256" key="5">
    <source>
        <dbReference type="ARBA" id="ARBA00022741"/>
    </source>
</evidence>
<dbReference type="AlphaFoldDB" id="A0A2N0VLB4"/>
<comment type="similarity">
    <text evidence="1 11">Belongs to the MurCDEF family. MurE subfamily.</text>
</comment>
<feature type="binding site" evidence="11">
    <location>
        <begin position="152"/>
        <end position="153"/>
    </location>
    <ligand>
        <name>UDP-N-acetyl-alpha-D-muramoyl-L-alanyl-D-glutamate</name>
        <dbReference type="ChEBI" id="CHEBI:83900"/>
    </ligand>
</feature>
<evidence type="ECO:0000313" key="16">
    <source>
        <dbReference type="EMBL" id="PKD44954.1"/>
    </source>
</evidence>
<dbReference type="PANTHER" id="PTHR23135">
    <property type="entry name" value="MUR LIGASE FAMILY MEMBER"/>
    <property type="match status" value="1"/>
</dbReference>
<dbReference type="GO" id="GO:0004326">
    <property type="term" value="F:tetrahydrofolylpolyglutamate synthase activity"/>
    <property type="evidence" value="ECO:0007669"/>
    <property type="project" value="InterPro"/>
</dbReference>
<feature type="binding site" evidence="11">
    <location>
        <position position="30"/>
    </location>
    <ligand>
        <name>UDP-N-acetyl-alpha-D-muramoyl-L-alanyl-D-glutamate</name>
        <dbReference type="ChEBI" id="CHEBI:83900"/>
    </ligand>
</feature>
<keyword evidence="11" id="KW-0460">Magnesium</keyword>
<dbReference type="GO" id="GO:0000287">
    <property type="term" value="F:magnesium ion binding"/>
    <property type="evidence" value="ECO:0007669"/>
    <property type="project" value="UniProtKB-UniRule"/>
</dbReference>
<dbReference type="Gene3D" id="3.40.1190.10">
    <property type="entry name" value="Mur-like, catalytic domain"/>
    <property type="match status" value="1"/>
</dbReference>
<dbReference type="GO" id="GO:0071555">
    <property type="term" value="P:cell wall organization"/>
    <property type="evidence" value="ECO:0007669"/>
    <property type="project" value="UniProtKB-KW"/>
</dbReference>
<evidence type="ECO:0000256" key="3">
    <source>
        <dbReference type="ARBA" id="ARBA00022598"/>
    </source>
</evidence>
<evidence type="ECO:0000256" key="4">
    <source>
        <dbReference type="ARBA" id="ARBA00022618"/>
    </source>
</evidence>
<dbReference type="GO" id="GO:0005737">
    <property type="term" value="C:cytoplasm"/>
    <property type="evidence" value="ECO:0007669"/>
    <property type="project" value="UniProtKB-SubCell"/>
</dbReference>
<dbReference type="Gene3D" id="3.40.1390.10">
    <property type="entry name" value="MurE/MurF, N-terminal domain"/>
    <property type="match status" value="1"/>
</dbReference>
<comment type="pathway">
    <text evidence="11 12">Cell wall biogenesis; peptidoglycan biosynthesis.</text>
</comment>
<dbReference type="RefSeq" id="WP_101072266.1">
    <property type="nucleotide sequence ID" value="NZ_PISP01000001.1"/>
</dbReference>
<dbReference type="NCBIfam" id="TIGR01085">
    <property type="entry name" value="murE"/>
    <property type="match status" value="1"/>
</dbReference>
<dbReference type="GO" id="GO:0008360">
    <property type="term" value="P:regulation of cell shape"/>
    <property type="evidence" value="ECO:0007669"/>
    <property type="project" value="UniProtKB-KW"/>
</dbReference>
<dbReference type="EMBL" id="PISP01000001">
    <property type="protein sequence ID" value="PKD44954.1"/>
    <property type="molecule type" value="Genomic_DNA"/>
</dbReference>
<feature type="binding site" evidence="11">
    <location>
        <position position="381"/>
    </location>
    <ligand>
        <name>meso-2,6-diaminopimelate</name>
        <dbReference type="ChEBI" id="CHEBI:57791"/>
    </ligand>
</feature>
<feature type="domain" description="Mur ligase central" evidence="15">
    <location>
        <begin position="108"/>
        <end position="302"/>
    </location>
</feature>
<keyword evidence="5 11" id="KW-0547">Nucleotide-binding</keyword>
<dbReference type="InterPro" id="IPR005761">
    <property type="entry name" value="UDP-N-AcMur-Glu-dNH2Pim_ligase"/>
</dbReference>
<dbReference type="InterPro" id="IPR000713">
    <property type="entry name" value="Mur_ligase_N"/>
</dbReference>
<proteinExistence type="inferred from homology"/>
<dbReference type="SUPFAM" id="SSF63418">
    <property type="entry name" value="MurE/MurF N-terminal domain"/>
    <property type="match status" value="1"/>
</dbReference>
<keyword evidence="2 11" id="KW-0963">Cytoplasm</keyword>
<feature type="domain" description="Mur ligase N-terminal catalytic" evidence="13">
    <location>
        <begin position="27"/>
        <end position="93"/>
    </location>
</feature>
<dbReference type="GO" id="GO:0005524">
    <property type="term" value="F:ATP binding"/>
    <property type="evidence" value="ECO:0007669"/>
    <property type="project" value="UniProtKB-UniRule"/>
</dbReference>
<dbReference type="EC" id="6.3.2.13" evidence="11"/>
<reference evidence="16 17" key="1">
    <citation type="submission" date="2017-11" db="EMBL/GenBank/DDBJ databases">
        <title>Rhodohalobacter 15182 sp. nov., isolated from a salt lake.</title>
        <authorList>
            <person name="Han S."/>
        </authorList>
    </citation>
    <scope>NUCLEOTIDE SEQUENCE [LARGE SCALE GENOMIC DNA]</scope>
    <source>
        <strain evidence="16 17">15182</strain>
    </source>
</reference>
<dbReference type="GO" id="GO:0008765">
    <property type="term" value="F:UDP-N-acetylmuramoylalanyl-D-glutamate-2,6-diaminopimelate ligase activity"/>
    <property type="evidence" value="ECO:0007669"/>
    <property type="project" value="UniProtKB-UniRule"/>
</dbReference>
<dbReference type="SUPFAM" id="SSF53623">
    <property type="entry name" value="MurD-like peptide ligases, catalytic domain"/>
    <property type="match status" value="1"/>
</dbReference>
<dbReference type="OrthoDB" id="9800958at2"/>
<evidence type="ECO:0000256" key="7">
    <source>
        <dbReference type="ARBA" id="ARBA00022960"/>
    </source>
</evidence>
<comment type="PTM">
    <text evidence="11">Carboxylation is probably crucial for Mg(2+) binding and, consequently, for the gamma-phosphate positioning of ATP.</text>
</comment>
<feature type="domain" description="Mur ligase C-terminal" evidence="14">
    <location>
        <begin position="326"/>
        <end position="458"/>
    </location>
</feature>
<name>A0A2N0VLB4_9BACT</name>
<gene>
    <name evidence="11" type="primary">murE</name>
    <name evidence="16" type="ORF">CWD77_05700</name>
</gene>
<keyword evidence="3 11" id="KW-0436">Ligase</keyword>
<evidence type="ECO:0000256" key="9">
    <source>
        <dbReference type="ARBA" id="ARBA00023306"/>
    </source>
</evidence>
<evidence type="ECO:0000256" key="8">
    <source>
        <dbReference type="ARBA" id="ARBA00022984"/>
    </source>
</evidence>
<dbReference type="Pfam" id="PF08245">
    <property type="entry name" value="Mur_ligase_M"/>
    <property type="match status" value="1"/>
</dbReference>
<comment type="cofactor">
    <cofactor evidence="11">
        <name>Mg(2+)</name>
        <dbReference type="ChEBI" id="CHEBI:18420"/>
    </cofactor>
</comment>
<dbReference type="SUPFAM" id="SSF53244">
    <property type="entry name" value="MurD-like peptide ligases, peptide-binding domain"/>
    <property type="match status" value="1"/>
</dbReference>
<feature type="modified residue" description="N6-carboxylysine" evidence="11">
    <location>
        <position position="219"/>
    </location>
</feature>
<feature type="binding site" evidence="11">
    <location>
        <position position="28"/>
    </location>
    <ligand>
        <name>UDP-N-acetyl-alpha-D-muramoyl-L-alanyl-D-glutamate</name>
        <dbReference type="ChEBI" id="CHEBI:83900"/>
    </ligand>
</feature>
<dbReference type="InterPro" id="IPR013221">
    <property type="entry name" value="Mur_ligase_cen"/>
</dbReference>
<protein>
    <recommendedName>
        <fullName evidence="11">UDP-N-acetylmuramoyl-L-alanyl-D-glutamate--2,6-diaminopimelate ligase</fullName>
        <ecNumber evidence="11">6.3.2.13</ecNumber>
    </recommendedName>
    <alternativeName>
        <fullName evidence="11">Meso-A2pm-adding enzyme</fullName>
    </alternativeName>
    <alternativeName>
        <fullName evidence="11">Meso-diaminopimelate-adding enzyme</fullName>
    </alternativeName>
    <alternativeName>
        <fullName evidence="11">UDP-MurNAc-L-Ala-D-Glu:meso-diaminopimelate ligase</fullName>
    </alternativeName>
    <alternativeName>
        <fullName evidence="11">UDP-MurNAc-tripeptide synthetase</fullName>
    </alternativeName>
    <alternativeName>
        <fullName evidence="11">UDP-N-acetylmuramyl-tripeptide synthetase</fullName>
    </alternativeName>
</protein>
<dbReference type="PROSITE" id="PS01011">
    <property type="entry name" value="FOLYLPOLYGLU_SYNT_1"/>
    <property type="match status" value="1"/>
</dbReference>
<evidence type="ECO:0000256" key="12">
    <source>
        <dbReference type="RuleBase" id="RU004135"/>
    </source>
</evidence>
<feature type="binding site" evidence="11">
    <location>
        <position position="179"/>
    </location>
    <ligand>
        <name>UDP-N-acetyl-alpha-D-muramoyl-L-alanyl-D-glutamate</name>
        <dbReference type="ChEBI" id="CHEBI:83900"/>
    </ligand>
</feature>
<comment type="subcellular location">
    <subcellularLocation>
        <location evidence="11 12">Cytoplasm</location>
    </subcellularLocation>
</comment>
<dbReference type="UniPathway" id="UPA00219"/>
<evidence type="ECO:0000256" key="6">
    <source>
        <dbReference type="ARBA" id="ARBA00022840"/>
    </source>
</evidence>
<evidence type="ECO:0000259" key="14">
    <source>
        <dbReference type="Pfam" id="PF02875"/>
    </source>
</evidence>
<feature type="binding site" evidence="11">
    <location>
        <position position="456"/>
    </location>
    <ligand>
        <name>meso-2,6-diaminopimelate</name>
        <dbReference type="ChEBI" id="CHEBI:57791"/>
    </ligand>
</feature>
<comment type="caution">
    <text evidence="11">Lacks conserved residue(s) required for the propagation of feature annotation.</text>
</comment>
<feature type="binding site" evidence="11">
    <location>
        <position position="185"/>
    </location>
    <ligand>
        <name>UDP-N-acetyl-alpha-D-muramoyl-L-alanyl-D-glutamate</name>
        <dbReference type="ChEBI" id="CHEBI:83900"/>
    </ligand>
</feature>
<dbReference type="HAMAP" id="MF_00208">
    <property type="entry name" value="MurE"/>
    <property type="match status" value="1"/>
</dbReference>
<feature type="binding site" evidence="11">
    <location>
        <begin position="405"/>
        <end position="408"/>
    </location>
    <ligand>
        <name>meso-2,6-diaminopimelate</name>
        <dbReference type="ChEBI" id="CHEBI:57791"/>
    </ligand>
</feature>
<evidence type="ECO:0000313" key="17">
    <source>
        <dbReference type="Proteomes" id="UP000233398"/>
    </source>
</evidence>
<dbReference type="Pfam" id="PF01225">
    <property type="entry name" value="Mur_ligase"/>
    <property type="match status" value="1"/>
</dbReference>
<dbReference type="GO" id="GO:0009252">
    <property type="term" value="P:peptidoglycan biosynthetic process"/>
    <property type="evidence" value="ECO:0007669"/>
    <property type="project" value="UniProtKB-UniRule"/>
</dbReference>
<dbReference type="InterPro" id="IPR036565">
    <property type="entry name" value="Mur-like_cat_sf"/>
</dbReference>
<feature type="binding site" evidence="11">
    <location>
        <begin position="110"/>
        <end position="116"/>
    </location>
    <ligand>
        <name>ATP</name>
        <dbReference type="ChEBI" id="CHEBI:30616"/>
    </ligand>
</feature>
<organism evidence="16 17">
    <name type="scientific">Rhodohalobacter barkolensis</name>
    <dbReference type="NCBI Taxonomy" id="2053187"/>
    <lineage>
        <taxon>Bacteria</taxon>
        <taxon>Pseudomonadati</taxon>
        <taxon>Balneolota</taxon>
        <taxon>Balneolia</taxon>
        <taxon>Balneolales</taxon>
        <taxon>Balneolaceae</taxon>
        <taxon>Rhodohalobacter</taxon>
    </lineage>
</organism>
<comment type="caution">
    <text evidence="16">The sequence shown here is derived from an EMBL/GenBank/DDBJ whole genome shotgun (WGS) entry which is preliminary data.</text>
</comment>
<dbReference type="InterPro" id="IPR004101">
    <property type="entry name" value="Mur_ligase_C"/>
</dbReference>
<dbReference type="Gene3D" id="3.90.190.20">
    <property type="entry name" value="Mur ligase, C-terminal domain"/>
    <property type="match status" value="1"/>
</dbReference>
<keyword evidence="8 11" id="KW-0573">Peptidoglycan synthesis</keyword>
<evidence type="ECO:0000256" key="2">
    <source>
        <dbReference type="ARBA" id="ARBA00022490"/>
    </source>
</evidence>
<dbReference type="InterPro" id="IPR036615">
    <property type="entry name" value="Mur_ligase_C_dom_sf"/>
</dbReference>
<dbReference type="Proteomes" id="UP000233398">
    <property type="component" value="Unassembled WGS sequence"/>
</dbReference>
<dbReference type="InterPro" id="IPR035911">
    <property type="entry name" value="MurE/MurF_N"/>
</dbReference>
<evidence type="ECO:0000256" key="10">
    <source>
        <dbReference type="ARBA" id="ARBA00023316"/>
    </source>
</evidence>
<comment type="catalytic activity">
    <reaction evidence="11">
        <text>UDP-N-acetyl-alpha-D-muramoyl-L-alanyl-D-glutamate + meso-2,6-diaminopimelate + ATP = UDP-N-acetyl-alpha-D-muramoyl-L-alanyl-gamma-D-glutamyl-meso-2,6-diaminopimelate + ADP + phosphate + H(+)</text>
        <dbReference type="Rhea" id="RHEA:23676"/>
        <dbReference type="ChEBI" id="CHEBI:15378"/>
        <dbReference type="ChEBI" id="CHEBI:30616"/>
        <dbReference type="ChEBI" id="CHEBI:43474"/>
        <dbReference type="ChEBI" id="CHEBI:57791"/>
        <dbReference type="ChEBI" id="CHEBI:83900"/>
        <dbReference type="ChEBI" id="CHEBI:83905"/>
        <dbReference type="ChEBI" id="CHEBI:456216"/>
        <dbReference type="EC" id="6.3.2.13"/>
    </reaction>
</comment>
<keyword evidence="7 11" id="KW-0133">Cell shape</keyword>
<comment type="function">
    <text evidence="11">Catalyzes the addition of meso-diaminopimelic acid to the nucleotide precursor UDP-N-acetylmuramoyl-L-alanyl-D-glutamate (UMAG) in the biosynthesis of bacterial cell-wall peptidoglycan.</text>
</comment>
<feature type="binding site" evidence="11">
    <location>
        <position position="187"/>
    </location>
    <ligand>
        <name>UDP-N-acetyl-alpha-D-muramoyl-L-alanyl-D-glutamate</name>
        <dbReference type="ChEBI" id="CHEBI:83900"/>
    </ligand>
</feature>